<evidence type="ECO:0000313" key="2">
    <source>
        <dbReference type="Proteomes" id="UP001311232"/>
    </source>
</evidence>
<protein>
    <submittedName>
        <fullName evidence="1">Uncharacterized protein</fullName>
    </submittedName>
</protein>
<keyword evidence="2" id="KW-1185">Reference proteome</keyword>
<gene>
    <name evidence="1" type="ORF">CRENBAI_016964</name>
</gene>
<accession>A0AAV9RDL0</accession>
<reference evidence="1 2" key="1">
    <citation type="submission" date="2021-06" db="EMBL/GenBank/DDBJ databases">
        <authorList>
            <person name="Palmer J.M."/>
        </authorList>
    </citation>
    <scope>NUCLEOTIDE SEQUENCE [LARGE SCALE GENOMIC DNA]</scope>
    <source>
        <strain evidence="1 2">MEX-2019</strain>
        <tissue evidence="1">Muscle</tissue>
    </source>
</reference>
<dbReference type="AlphaFoldDB" id="A0AAV9RDL0"/>
<organism evidence="1 2">
    <name type="scientific">Crenichthys baileyi</name>
    <name type="common">White River springfish</name>
    <dbReference type="NCBI Taxonomy" id="28760"/>
    <lineage>
        <taxon>Eukaryota</taxon>
        <taxon>Metazoa</taxon>
        <taxon>Chordata</taxon>
        <taxon>Craniata</taxon>
        <taxon>Vertebrata</taxon>
        <taxon>Euteleostomi</taxon>
        <taxon>Actinopterygii</taxon>
        <taxon>Neopterygii</taxon>
        <taxon>Teleostei</taxon>
        <taxon>Neoteleostei</taxon>
        <taxon>Acanthomorphata</taxon>
        <taxon>Ovalentaria</taxon>
        <taxon>Atherinomorphae</taxon>
        <taxon>Cyprinodontiformes</taxon>
        <taxon>Goodeidae</taxon>
        <taxon>Crenichthys</taxon>
    </lineage>
</organism>
<dbReference type="Proteomes" id="UP001311232">
    <property type="component" value="Unassembled WGS sequence"/>
</dbReference>
<evidence type="ECO:0000313" key="1">
    <source>
        <dbReference type="EMBL" id="KAK5606700.1"/>
    </source>
</evidence>
<proteinExistence type="predicted"/>
<name>A0AAV9RDL0_9TELE</name>
<feature type="non-terminal residue" evidence="1">
    <location>
        <position position="1"/>
    </location>
</feature>
<comment type="caution">
    <text evidence="1">The sequence shown here is derived from an EMBL/GenBank/DDBJ whole genome shotgun (WGS) entry which is preliminary data.</text>
</comment>
<sequence length="50" mass="5532">FLGVAPASLLGASEKRSGAVEGQGEVVERLLSRLLEPLWYRSRKVTRVFC</sequence>
<dbReference type="EMBL" id="JAHHUM010002055">
    <property type="protein sequence ID" value="KAK5606700.1"/>
    <property type="molecule type" value="Genomic_DNA"/>
</dbReference>